<evidence type="ECO:0000256" key="3">
    <source>
        <dbReference type="SAM" id="Phobius"/>
    </source>
</evidence>
<feature type="transmembrane region" description="Helical" evidence="3">
    <location>
        <begin position="461"/>
        <end position="481"/>
    </location>
</feature>
<reference evidence="5" key="1">
    <citation type="submission" date="2021-01" db="EMBL/GenBank/DDBJ databases">
        <authorList>
            <person name="Corre E."/>
            <person name="Pelletier E."/>
            <person name="Niang G."/>
            <person name="Scheremetjew M."/>
            <person name="Finn R."/>
            <person name="Kale V."/>
            <person name="Holt S."/>
            <person name="Cochrane G."/>
            <person name="Meng A."/>
            <person name="Brown T."/>
            <person name="Cohen L."/>
        </authorList>
    </citation>
    <scope>NUCLEOTIDE SEQUENCE</scope>
    <source>
        <strain evidence="5">CCMP3105</strain>
    </source>
</reference>
<keyword evidence="3" id="KW-0812">Transmembrane</keyword>
<proteinExistence type="predicted"/>
<dbReference type="SUPFAM" id="SSF46565">
    <property type="entry name" value="Chaperone J-domain"/>
    <property type="match status" value="1"/>
</dbReference>
<evidence type="ECO:0000256" key="2">
    <source>
        <dbReference type="SAM" id="MobiDB-lite"/>
    </source>
</evidence>
<feature type="compositionally biased region" description="Basic and acidic residues" evidence="2">
    <location>
        <begin position="634"/>
        <end position="644"/>
    </location>
</feature>
<gene>
    <name evidence="5" type="ORF">AMON00008_LOCUS46244</name>
</gene>
<dbReference type="Pfam" id="PF13205">
    <property type="entry name" value="Big_5"/>
    <property type="match status" value="1"/>
</dbReference>
<organism evidence="5">
    <name type="scientific">Alexandrium monilatum</name>
    <dbReference type="NCBI Taxonomy" id="311494"/>
    <lineage>
        <taxon>Eukaryota</taxon>
        <taxon>Sar</taxon>
        <taxon>Alveolata</taxon>
        <taxon>Dinophyceae</taxon>
        <taxon>Gonyaulacales</taxon>
        <taxon>Pyrocystaceae</taxon>
        <taxon>Alexandrium</taxon>
    </lineage>
</organism>
<feature type="compositionally biased region" description="Basic and acidic residues" evidence="2">
    <location>
        <begin position="552"/>
        <end position="561"/>
    </location>
</feature>
<evidence type="ECO:0000259" key="4">
    <source>
        <dbReference type="Pfam" id="PF13205"/>
    </source>
</evidence>
<dbReference type="InterPro" id="IPR032812">
    <property type="entry name" value="SbsA_Ig"/>
</dbReference>
<sequence length="707" mass="75277">MTPCRPAAEPPAQAPRRTLGGGSRIVLIAGFCLARCSSGSAGPRWWRLTCNSSLTEEWRLCDVWFYGDRACKFSPPAALQQRFSSPARSQRLGFANIVFREWTSACTSCGPGDAFLGARFAAPVVVQCLTISECSAGLTTTVTTTATPSTSPGPRQRLSGARVCDRVVLERSEDNAVWHPVGAWDSPDPQERLSLDNASFRPTAEPPRALTWEPSPNASCGSCGRVGLDAQQTLELNFTKPIYHGSGTVTIRRGSLERLSLKSFWWADWFRIEGRTLRIWPQEPLASPASCTQVSLDPHAFVDSDGQPLVPPAPFVSCVEDLAAPVLQRSEPGNGTSRVSLQPRIRIYFGEAVQLLPSQAPVTLAPGAATGQSASLSFSRIDTSVIEANVSSQLLPETAYRLVIPPGFLADMVGNVWAGAVLDFTTDCAPGGCPAPGGGAAAGGAQAPADEDEWVHLRTGLIALVILLCVGGILVGGWFLLQRWTAPKPESTGPEDKPPGEPAVAPGAGARGAAWAESGAPAAGAGSAPPPRVAWAADGAGPAPATLGAPAHEPDPDVLREEDLEAPESDVPGPPATPPDRPHGVPEGSAEPAREEAPSTSTHAGSRLPHETQAPHPESPDIPAPHAVPEVVQEEARPVERDLDPEQVKAQVFVQLCTTRQEDIASRKKRYKALCLQWHPDKNQDHKKLSEEVFKFLQDQRGYYLAE</sequence>
<accession>A0A7S4VLL9</accession>
<keyword evidence="3" id="KW-1133">Transmembrane helix</keyword>
<dbReference type="AlphaFoldDB" id="A0A7S4VLL9"/>
<evidence type="ECO:0000313" key="5">
    <source>
        <dbReference type="EMBL" id="CAE4637135.1"/>
    </source>
</evidence>
<dbReference type="EMBL" id="HBNR01065469">
    <property type="protein sequence ID" value="CAE4637135.1"/>
    <property type="molecule type" value="Transcribed_RNA"/>
</dbReference>
<dbReference type="InterPro" id="IPR036869">
    <property type="entry name" value="J_dom_sf"/>
</dbReference>
<keyword evidence="1" id="KW-0732">Signal</keyword>
<protein>
    <recommendedName>
        <fullName evidence="4">SbsA Ig-like domain-containing protein</fullName>
    </recommendedName>
</protein>
<name>A0A7S4VLL9_9DINO</name>
<feature type="domain" description="SbsA Ig-like" evidence="4">
    <location>
        <begin position="323"/>
        <end position="426"/>
    </location>
</feature>
<evidence type="ECO:0000256" key="1">
    <source>
        <dbReference type="ARBA" id="ARBA00022729"/>
    </source>
</evidence>
<dbReference type="InterPro" id="IPR001623">
    <property type="entry name" value="DnaJ_domain"/>
</dbReference>
<feature type="compositionally biased region" description="Low complexity" evidence="2">
    <location>
        <begin position="502"/>
        <end position="551"/>
    </location>
</feature>
<dbReference type="Gene3D" id="1.10.287.110">
    <property type="entry name" value="DnaJ domain"/>
    <property type="match status" value="1"/>
</dbReference>
<keyword evidence="3" id="KW-0472">Membrane</keyword>
<dbReference type="CDD" id="cd06257">
    <property type="entry name" value="DnaJ"/>
    <property type="match status" value="1"/>
</dbReference>
<feature type="region of interest" description="Disordered" evidence="2">
    <location>
        <begin position="487"/>
        <end position="644"/>
    </location>
</feature>